<evidence type="ECO:0000313" key="2">
    <source>
        <dbReference type="EMBL" id="KAG9968445.1"/>
    </source>
</evidence>
<dbReference type="AlphaFoldDB" id="A0A9P8FCN3"/>
<feature type="non-terminal residue" evidence="2">
    <location>
        <position position="1"/>
    </location>
</feature>
<reference evidence="2" key="2">
    <citation type="submission" date="2021-08" db="EMBL/GenBank/DDBJ databases">
        <authorList>
            <person name="Gostincar C."/>
            <person name="Sun X."/>
            <person name="Song Z."/>
            <person name="Gunde-Cimerman N."/>
        </authorList>
    </citation>
    <scope>NUCLEOTIDE SEQUENCE</scope>
    <source>
        <strain evidence="2">EXF-9298</strain>
    </source>
</reference>
<reference evidence="2" key="1">
    <citation type="journal article" date="2021" name="J Fungi (Basel)">
        <title>Virulence traits and population genomics of the black yeast Aureobasidium melanogenum.</title>
        <authorList>
            <person name="Cernosa A."/>
            <person name="Sun X."/>
            <person name="Gostincar C."/>
            <person name="Fang C."/>
            <person name="Gunde-Cimerman N."/>
            <person name="Song Z."/>
        </authorList>
    </citation>
    <scope>NUCLEOTIDE SEQUENCE</scope>
    <source>
        <strain evidence="2">EXF-9298</strain>
    </source>
</reference>
<feature type="compositionally biased region" description="Polar residues" evidence="1">
    <location>
        <begin position="1"/>
        <end position="10"/>
    </location>
</feature>
<dbReference type="OrthoDB" id="10304065at2759"/>
<dbReference type="Proteomes" id="UP000729357">
    <property type="component" value="Unassembled WGS sequence"/>
</dbReference>
<evidence type="ECO:0000256" key="1">
    <source>
        <dbReference type="SAM" id="MobiDB-lite"/>
    </source>
</evidence>
<dbReference type="EMBL" id="JAHFXS010003404">
    <property type="protein sequence ID" value="KAG9968445.1"/>
    <property type="molecule type" value="Genomic_DNA"/>
</dbReference>
<proteinExistence type="predicted"/>
<gene>
    <name evidence="2" type="ORF">KCU98_g15731</name>
</gene>
<keyword evidence="3" id="KW-1185">Reference proteome</keyword>
<name>A0A9P8FCN3_AURME</name>
<comment type="caution">
    <text evidence="2">The sequence shown here is derived from an EMBL/GenBank/DDBJ whole genome shotgun (WGS) entry which is preliminary data.</text>
</comment>
<sequence length="152" mass="16299">MQQPINTTMSAAVASPSAGSLTNTGKRGGDGGGKPPRKPTGKGDPTGHYSVNQITEVSNIINKLDLAFITQIHQSAMALADAGEQVRLRVEGAAFLERNSRQRLAPKVPDMLDQEFHSSSCALTLDDDVFLKRHSTRSAGLQIIDYPILLAM</sequence>
<accession>A0A9P8FCN3</accession>
<protein>
    <submittedName>
        <fullName evidence="2">Uncharacterized protein</fullName>
    </submittedName>
</protein>
<evidence type="ECO:0000313" key="3">
    <source>
        <dbReference type="Proteomes" id="UP000729357"/>
    </source>
</evidence>
<organism evidence="2 3">
    <name type="scientific">Aureobasidium melanogenum</name>
    <name type="common">Aureobasidium pullulans var. melanogenum</name>
    <dbReference type="NCBI Taxonomy" id="46634"/>
    <lineage>
        <taxon>Eukaryota</taxon>
        <taxon>Fungi</taxon>
        <taxon>Dikarya</taxon>
        <taxon>Ascomycota</taxon>
        <taxon>Pezizomycotina</taxon>
        <taxon>Dothideomycetes</taxon>
        <taxon>Dothideomycetidae</taxon>
        <taxon>Dothideales</taxon>
        <taxon>Saccotheciaceae</taxon>
        <taxon>Aureobasidium</taxon>
    </lineage>
</organism>
<feature type="region of interest" description="Disordered" evidence="1">
    <location>
        <begin position="1"/>
        <end position="49"/>
    </location>
</feature>